<reference evidence="10 11" key="1">
    <citation type="submission" date="2024-06" db="EMBL/GenBank/DDBJ databases">
        <title>The Natural Products Discovery Center: Release of the First 8490 Sequenced Strains for Exploring Actinobacteria Biosynthetic Diversity.</title>
        <authorList>
            <person name="Kalkreuter E."/>
            <person name="Kautsar S.A."/>
            <person name="Yang D."/>
            <person name="Bader C.D."/>
            <person name="Teijaro C.N."/>
            <person name="Fluegel L."/>
            <person name="Davis C.M."/>
            <person name="Simpson J.R."/>
            <person name="Lauterbach L."/>
            <person name="Steele A.D."/>
            <person name="Gui C."/>
            <person name="Meng S."/>
            <person name="Li G."/>
            <person name="Viehrig K."/>
            <person name="Ye F."/>
            <person name="Su P."/>
            <person name="Kiefer A.F."/>
            <person name="Nichols A."/>
            <person name="Cepeda A.J."/>
            <person name="Yan W."/>
            <person name="Fan B."/>
            <person name="Jiang Y."/>
            <person name="Adhikari A."/>
            <person name="Zheng C.-J."/>
            <person name="Schuster L."/>
            <person name="Cowan T.M."/>
            <person name="Smanski M.J."/>
            <person name="Chevrette M.G."/>
            <person name="De Carvalho L.P.S."/>
            <person name="Shen B."/>
        </authorList>
    </citation>
    <scope>NUCLEOTIDE SEQUENCE [LARGE SCALE GENOMIC DNA]</scope>
    <source>
        <strain evidence="10 11">NPDC001166</strain>
    </source>
</reference>
<dbReference type="Pfam" id="PF04545">
    <property type="entry name" value="Sigma70_r4"/>
    <property type="match status" value="1"/>
</dbReference>
<feature type="domain" description="RNA polymerase sigma-70" evidence="9">
    <location>
        <begin position="475"/>
        <end position="501"/>
    </location>
</feature>
<dbReference type="Gene3D" id="1.10.601.10">
    <property type="entry name" value="RNA Polymerase Primary Sigma Factor"/>
    <property type="match status" value="1"/>
</dbReference>
<feature type="compositionally biased region" description="Basic and acidic residues" evidence="7">
    <location>
        <begin position="139"/>
        <end position="148"/>
    </location>
</feature>
<dbReference type="InterPro" id="IPR007624">
    <property type="entry name" value="RNA_pol_sigma70_r3"/>
</dbReference>
<evidence type="ECO:0000256" key="2">
    <source>
        <dbReference type="ARBA" id="ARBA00023082"/>
    </source>
</evidence>
<dbReference type="PANTHER" id="PTHR30603">
    <property type="entry name" value="RNA POLYMERASE SIGMA FACTOR RPO"/>
    <property type="match status" value="1"/>
</dbReference>
<keyword evidence="11" id="KW-1185">Reference proteome</keyword>
<keyword evidence="2 5" id="KW-0731">Sigma factor</keyword>
<dbReference type="InterPro" id="IPR007627">
    <property type="entry name" value="RNA_pol_sigma70_r2"/>
</dbReference>
<dbReference type="InterPro" id="IPR013325">
    <property type="entry name" value="RNA_pol_sigma_r2"/>
</dbReference>
<dbReference type="PROSITE" id="PS00715">
    <property type="entry name" value="SIGMA70_1"/>
    <property type="match status" value="1"/>
</dbReference>
<sequence>MAGHQDVGEPEVSVTRAALAELMVHLRRAVVGGVVPEAVFLAQARRLGLGEGERERLRGELLRLKVPVQRNVVHTGIDIPDVEKVARKRVENVFPRLDRVMRLLERYVDAEGCVTSRALEGVVRLAGLNSREAAALREAARVRPDRPSVETTAGITLEEAGGEPESSTDARGVAEMSAGEPSSAGERASQEEGGEPAEDFLPEPTEPSEAVVRTDADRAAAVAAARAVMHEDRIRRRPENRLLTAQEEVGLAVLVWGGADEEPDQETLIALPSDDIRVRARDCLVVHNQRLVHSMVPRYLEQGLDYDDLFQHGALGLMRAARKFDPGKGFKFSTYATWWVRQSITRGIADEGAVIRIPVHMHEQIRKVANAERSLAAQGRPATAADVAVLCDVSLSKVEEARRLSRRTDSLDRVIGDGATLGDFVARTRAVPSFEERVHDALLLAEAMAVVDTFSGRDHRILVRRLGLDDEAPSTLDQLGSEFGVTRERIRQLEVKLLPALRERLRSARLLGTSASSAPENSAKEEVRSAKRVSRTVRPARRVRAGIAPDPYVATQPSGRTPTEAPVNREDGMTADMAAPVDAPDWGRARRLAEEPSGQAWLANYALAAVGGPGLAEILGQSAADAVLRIAREREPADHNVLAALEVLRRVCDGAAKFGLRPEDFLDRPSDALCGVTPRAYLARKQLVHGEPRLAVRDALKEFLAAPQALPEAAPVAGEEEAPVQPEPAEEACAESDSAEEVLVEPEPAEEESAEKDHASAPLPGDVSATAADEPATNVTESERSRTTVGALEDDDMPKRPRYTADWDRARELAPPPFGGGVAWLAEYALLAVGHLQLAVLLGSPAADAVVRAGRERGTLDRRVVKALEVLRSVWDALNELGLRPEHFFEWTSEALGGTTPRAYLAAKPLVENESRVAIRHALDEFTTTRPAQGDADPETTDAGTSEDARAETLEESPAPAPETVPQPAHVADAQTDQAVHVEPPADVARLLAEARALHDAEIANLAQSHERRMAEVQQAADARVRAALAQTEQRLDNWEEILLNRADKALARQEQHLRRQADERVALLKEEQREANLAVTRRAQERIVDLEIRLRHAESAASTVSAEQSSRAQARAEEAEQRLRVYRDDAEAHIAQLEARLRQSETRLIARDRAMYEAGLRAAADVEQAQQRAEAAEQRAEALVTAANQREARAVQEQQLAAARLAQAEHDAWARISELQAQLAALQAPEEGRASLRDRWRRS</sequence>
<evidence type="ECO:0000259" key="8">
    <source>
        <dbReference type="PROSITE" id="PS00715"/>
    </source>
</evidence>
<dbReference type="PANTHER" id="PTHR30603:SF47">
    <property type="entry name" value="RNA POLYMERASE SIGMA FACTOR SIGD, CHLOROPLASTIC"/>
    <property type="match status" value="1"/>
</dbReference>
<evidence type="ECO:0000256" key="7">
    <source>
        <dbReference type="SAM" id="MobiDB-lite"/>
    </source>
</evidence>
<feature type="coiled-coil region" evidence="6">
    <location>
        <begin position="1044"/>
        <end position="1194"/>
    </location>
</feature>
<feature type="compositionally biased region" description="Acidic residues" evidence="7">
    <location>
        <begin position="718"/>
        <end position="754"/>
    </location>
</feature>
<dbReference type="InterPro" id="IPR050239">
    <property type="entry name" value="Sigma-70_RNA_pol_init_factors"/>
</dbReference>
<name>A0ABV1UFW6_9ACTN</name>
<evidence type="ECO:0000256" key="5">
    <source>
        <dbReference type="RuleBase" id="RU362124"/>
    </source>
</evidence>
<dbReference type="InterPro" id="IPR014284">
    <property type="entry name" value="RNA_pol_sigma-70_dom"/>
</dbReference>
<keyword evidence="3 5" id="KW-0238">DNA-binding</keyword>
<feature type="domain" description="RNA polymerase sigma-70" evidence="8">
    <location>
        <begin position="308"/>
        <end position="321"/>
    </location>
</feature>
<accession>A0ABV1UFW6</accession>
<evidence type="ECO:0000256" key="6">
    <source>
        <dbReference type="SAM" id="Coils"/>
    </source>
</evidence>
<dbReference type="SUPFAM" id="SSF88946">
    <property type="entry name" value="Sigma2 domain of RNA polymerase sigma factors"/>
    <property type="match status" value="1"/>
</dbReference>
<dbReference type="InterPro" id="IPR007630">
    <property type="entry name" value="RNA_pol_sigma70_r4"/>
</dbReference>
<evidence type="ECO:0000313" key="10">
    <source>
        <dbReference type="EMBL" id="MER6432612.1"/>
    </source>
</evidence>
<keyword evidence="6" id="KW-0175">Coiled coil</keyword>
<dbReference type="Proteomes" id="UP001470023">
    <property type="component" value="Unassembled WGS sequence"/>
</dbReference>
<feature type="region of interest" description="Disordered" evidence="7">
    <location>
        <begin position="924"/>
        <end position="972"/>
    </location>
</feature>
<feature type="compositionally biased region" description="Acidic residues" evidence="7">
    <location>
        <begin position="192"/>
        <end position="201"/>
    </location>
</feature>
<evidence type="ECO:0000256" key="1">
    <source>
        <dbReference type="ARBA" id="ARBA00023015"/>
    </source>
</evidence>
<dbReference type="RefSeq" id="WP_352065171.1">
    <property type="nucleotide sequence ID" value="NZ_JBEPAZ010000044.1"/>
</dbReference>
<comment type="caution">
    <text evidence="10">The sequence shown here is derived from an EMBL/GenBank/DDBJ whole genome shotgun (WGS) entry which is preliminary data.</text>
</comment>
<evidence type="ECO:0000256" key="4">
    <source>
        <dbReference type="ARBA" id="ARBA00023163"/>
    </source>
</evidence>
<dbReference type="EMBL" id="JBEPAZ010000044">
    <property type="protein sequence ID" value="MER6432612.1"/>
    <property type="molecule type" value="Genomic_DNA"/>
</dbReference>
<dbReference type="NCBIfam" id="TIGR02937">
    <property type="entry name" value="sigma70-ECF"/>
    <property type="match status" value="1"/>
</dbReference>
<evidence type="ECO:0000256" key="3">
    <source>
        <dbReference type="ARBA" id="ARBA00023125"/>
    </source>
</evidence>
<evidence type="ECO:0000313" key="11">
    <source>
        <dbReference type="Proteomes" id="UP001470023"/>
    </source>
</evidence>
<gene>
    <name evidence="10" type="ORF">ABT272_33535</name>
</gene>
<dbReference type="InterPro" id="IPR013324">
    <property type="entry name" value="RNA_pol_sigma_r3/r4-like"/>
</dbReference>
<comment type="similarity">
    <text evidence="5">Belongs to the sigma-70 factor family.</text>
</comment>
<dbReference type="PRINTS" id="PR00046">
    <property type="entry name" value="SIGMA70FCT"/>
</dbReference>
<feature type="region of interest" description="Disordered" evidence="7">
    <location>
        <begin position="712"/>
        <end position="801"/>
    </location>
</feature>
<dbReference type="PROSITE" id="PS00716">
    <property type="entry name" value="SIGMA70_2"/>
    <property type="match status" value="1"/>
</dbReference>
<proteinExistence type="inferred from homology"/>
<feature type="region of interest" description="Disordered" evidence="7">
    <location>
        <begin position="513"/>
        <end position="535"/>
    </location>
</feature>
<keyword evidence="1 5" id="KW-0805">Transcription regulation</keyword>
<dbReference type="InterPro" id="IPR036388">
    <property type="entry name" value="WH-like_DNA-bd_sf"/>
</dbReference>
<dbReference type="Pfam" id="PF04542">
    <property type="entry name" value="Sigma70_r2"/>
    <property type="match status" value="1"/>
</dbReference>
<dbReference type="SUPFAM" id="SSF88659">
    <property type="entry name" value="Sigma3 and sigma4 domains of RNA polymerase sigma factors"/>
    <property type="match status" value="2"/>
</dbReference>
<dbReference type="Gene3D" id="1.10.10.10">
    <property type="entry name" value="Winged helix-like DNA-binding domain superfamily/Winged helix DNA-binding domain"/>
    <property type="match status" value="2"/>
</dbReference>
<dbReference type="InterPro" id="IPR000943">
    <property type="entry name" value="RNA_pol_sigma70"/>
</dbReference>
<organism evidence="10 11">
    <name type="scientific">Streptomyces sp. 900105245</name>
    <dbReference type="NCBI Taxonomy" id="3154379"/>
    <lineage>
        <taxon>Bacteria</taxon>
        <taxon>Bacillati</taxon>
        <taxon>Actinomycetota</taxon>
        <taxon>Actinomycetes</taxon>
        <taxon>Kitasatosporales</taxon>
        <taxon>Streptomycetaceae</taxon>
        <taxon>Streptomyces</taxon>
    </lineage>
</organism>
<dbReference type="Pfam" id="PF04539">
    <property type="entry name" value="Sigma70_r3"/>
    <property type="match status" value="1"/>
</dbReference>
<protein>
    <recommendedName>
        <fullName evidence="5">RNA polymerase sigma factor</fullName>
    </recommendedName>
</protein>
<keyword evidence="4 5" id="KW-0804">Transcription</keyword>
<feature type="region of interest" description="Disordered" evidence="7">
    <location>
        <begin position="139"/>
        <end position="211"/>
    </location>
</feature>
<evidence type="ECO:0000259" key="9">
    <source>
        <dbReference type="PROSITE" id="PS00716"/>
    </source>
</evidence>
<comment type="function">
    <text evidence="5">Sigma factors are initiation factors that promote the attachment of RNA polymerase to specific initiation sites and are then released.</text>
</comment>